<evidence type="ECO:0000256" key="2">
    <source>
        <dbReference type="ARBA" id="ARBA00022723"/>
    </source>
</evidence>
<feature type="compositionally biased region" description="Low complexity" evidence="8">
    <location>
        <begin position="2771"/>
        <end position="2782"/>
    </location>
</feature>
<keyword evidence="5" id="KW-0862">Zinc</keyword>
<evidence type="ECO:0000259" key="9">
    <source>
        <dbReference type="PROSITE" id="PS50013"/>
    </source>
</evidence>
<feature type="compositionally biased region" description="Polar residues" evidence="8">
    <location>
        <begin position="60"/>
        <end position="71"/>
    </location>
</feature>
<keyword evidence="4" id="KW-0863">Zinc-finger</keyword>
<dbReference type="SMART" id="SM00249">
    <property type="entry name" value="PHD"/>
    <property type="match status" value="1"/>
</dbReference>
<feature type="compositionally biased region" description="Polar residues" evidence="8">
    <location>
        <begin position="2591"/>
        <end position="2627"/>
    </location>
</feature>
<feature type="region of interest" description="Disordered" evidence="8">
    <location>
        <begin position="2561"/>
        <end position="2627"/>
    </location>
</feature>
<dbReference type="GO" id="GO:0008270">
    <property type="term" value="F:zinc ion binding"/>
    <property type="evidence" value="ECO:0007669"/>
    <property type="project" value="UniProtKB-KW"/>
</dbReference>
<dbReference type="PANTHER" id="PTHR45623:SF36">
    <property type="entry name" value="CHROMO DOMAIN-CONTAINING PROTEIN"/>
    <property type="match status" value="1"/>
</dbReference>
<evidence type="ECO:0000256" key="5">
    <source>
        <dbReference type="ARBA" id="ARBA00022833"/>
    </source>
</evidence>
<feature type="region of interest" description="Disordered" evidence="8">
    <location>
        <begin position="1776"/>
        <end position="1805"/>
    </location>
</feature>
<evidence type="ECO:0000256" key="6">
    <source>
        <dbReference type="ARBA" id="ARBA00022840"/>
    </source>
</evidence>
<dbReference type="InterPro" id="IPR000330">
    <property type="entry name" value="SNF2_N"/>
</dbReference>
<organism evidence="10">
    <name type="scientific">Triticum aestivum</name>
    <name type="common">Wheat</name>
    <dbReference type="NCBI Taxonomy" id="4565"/>
    <lineage>
        <taxon>Eukaryota</taxon>
        <taxon>Viridiplantae</taxon>
        <taxon>Streptophyta</taxon>
        <taxon>Embryophyta</taxon>
        <taxon>Tracheophyta</taxon>
        <taxon>Spermatophyta</taxon>
        <taxon>Magnoliopsida</taxon>
        <taxon>Liliopsida</taxon>
        <taxon>Poales</taxon>
        <taxon>Poaceae</taxon>
        <taxon>BOP clade</taxon>
        <taxon>Pooideae</taxon>
        <taxon>Triticodae</taxon>
        <taxon>Triticeae</taxon>
        <taxon>Triticinae</taxon>
        <taxon>Triticum</taxon>
    </lineage>
</organism>
<dbReference type="InterPro" id="IPR056882">
    <property type="entry name" value="MOM1_dom"/>
</dbReference>
<evidence type="ECO:0000256" key="4">
    <source>
        <dbReference type="ARBA" id="ARBA00022771"/>
    </source>
</evidence>
<feature type="region of interest" description="Disordered" evidence="8">
    <location>
        <begin position="2754"/>
        <end position="2785"/>
    </location>
</feature>
<dbReference type="Gene3D" id="3.40.50.10810">
    <property type="entry name" value="Tandem AAA-ATPase domain"/>
    <property type="match status" value="1"/>
</dbReference>
<feature type="compositionally biased region" description="Basic and acidic residues" evidence="8">
    <location>
        <begin position="1207"/>
        <end position="1217"/>
    </location>
</feature>
<dbReference type="PANTHER" id="PTHR45623">
    <property type="entry name" value="CHROMODOMAIN-HELICASE-DNA-BINDING PROTEIN 3-RELATED-RELATED"/>
    <property type="match status" value="1"/>
</dbReference>
<dbReference type="PROSITE" id="PS50013">
    <property type="entry name" value="CHROMO_2"/>
    <property type="match status" value="2"/>
</dbReference>
<dbReference type="InterPro" id="IPR038718">
    <property type="entry name" value="SNF2-like_sf"/>
</dbReference>
<dbReference type="Gene3D" id="3.30.40.10">
    <property type="entry name" value="Zinc/RING finger domain, C3HC4 (zinc finger)"/>
    <property type="match status" value="1"/>
</dbReference>
<feature type="compositionally biased region" description="Low complexity" evidence="8">
    <location>
        <begin position="2561"/>
        <end position="2575"/>
    </location>
</feature>
<evidence type="ECO:0000256" key="3">
    <source>
        <dbReference type="ARBA" id="ARBA00022741"/>
    </source>
</evidence>
<feature type="domain" description="Chromo" evidence="9">
    <location>
        <begin position="513"/>
        <end position="577"/>
    </location>
</feature>
<proteinExistence type="predicted"/>
<evidence type="ECO:0000256" key="8">
    <source>
        <dbReference type="SAM" id="MobiDB-lite"/>
    </source>
</evidence>
<feature type="region of interest" description="Disordered" evidence="8">
    <location>
        <begin position="2817"/>
        <end position="2896"/>
    </location>
</feature>
<dbReference type="GO" id="GO:0005524">
    <property type="term" value="F:ATP binding"/>
    <property type="evidence" value="ECO:0007669"/>
    <property type="project" value="UniProtKB-KW"/>
</dbReference>
<feature type="compositionally biased region" description="Low complexity" evidence="8">
    <location>
        <begin position="96"/>
        <end position="109"/>
    </location>
</feature>
<dbReference type="GO" id="GO:0005634">
    <property type="term" value="C:nucleus"/>
    <property type="evidence" value="ECO:0007669"/>
    <property type="project" value="UniProtKB-SubCell"/>
</dbReference>
<name>A0A9R1LFG3_WHEAT</name>
<dbReference type="EMBL" id="CM022228">
    <property type="protein sequence ID" value="KAF7087828.1"/>
    <property type="molecule type" value="Genomic_DNA"/>
</dbReference>
<dbReference type="InterPro" id="IPR001965">
    <property type="entry name" value="Znf_PHD"/>
</dbReference>
<dbReference type="Pfam" id="PF25029">
    <property type="entry name" value="MOM1"/>
    <property type="match status" value="1"/>
</dbReference>
<evidence type="ECO:0000313" key="10">
    <source>
        <dbReference type="EMBL" id="KAF7087828.1"/>
    </source>
</evidence>
<dbReference type="SMART" id="SM00298">
    <property type="entry name" value="CHROMO"/>
    <property type="match status" value="2"/>
</dbReference>
<dbReference type="Gene3D" id="2.40.50.40">
    <property type="match status" value="2"/>
</dbReference>
<feature type="region of interest" description="Disordered" evidence="8">
    <location>
        <begin position="1"/>
        <end position="175"/>
    </location>
</feature>
<feature type="compositionally biased region" description="Basic residues" evidence="8">
    <location>
        <begin position="129"/>
        <end position="147"/>
    </location>
</feature>
<feature type="region of interest" description="Disordered" evidence="8">
    <location>
        <begin position="2343"/>
        <end position="2419"/>
    </location>
</feature>
<comment type="subcellular location">
    <subcellularLocation>
        <location evidence="1">Nucleus</location>
    </subcellularLocation>
</comment>
<reference evidence="10" key="1">
    <citation type="journal article" date="2017" name="Gigascience">
        <title>The first near-complete assembly of the hexaploid bread wheat genome, Triticum aestivum.</title>
        <authorList>
            <person name="Zimin A.V."/>
            <person name="Puiu D."/>
            <person name="Hall R."/>
            <person name="Kingan S."/>
            <person name="Clavijo B.J."/>
            <person name="Salzberg S.L."/>
        </authorList>
    </citation>
    <scope>NUCLEOTIDE SEQUENCE</scope>
    <source>
        <tissue evidence="10">Leaf</tissue>
    </source>
</reference>
<feature type="region of interest" description="Disordered" evidence="8">
    <location>
        <begin position="1161"/>
        <end position="1228"/>
    </location>
</feature>
<dbReference type="InterPro" id="IPR016197">
    <property type="entry name" value="Chromo-like_dom_sf"/>
</dbReference>
<dbReference type="SUPFAM" id="SSF52540">
    <property type="entry name" value="P-loop containing nucleoside triphosphate hydrolases"/>
    <property type="match status" value="2"/>
</dbReference>
<dbReference type="InterPro" id="IPR000953">
    <property type="entry name" value="Chromo/chromo_shadow_dom"/>
</dbReference>
<gene>
    <name evidence="10" type="ORF">CFC21_090985</name>
</gene>
<feature type="compositionally biased region" description="Low complexity" evidence="8">
    <location>
        <begin position="2871"/>
        <end position="2886"/>
    </location>
</feature>
<comment type="caution">
    <text evidence="10">The sequence shown here is derived from an EMBL/GenBank/DDBJ whole genome shotgun (WGS) entry which is preliminary data.</text>
</comment>
<feature type="compositionally biased region" description="Basic and acidic residues" evidence="8">
    <location>
        <begin position="2354"/>
        <end position="2367"/>
    </location>
</feature>
<feature type="compositionally biased region" description="Polar residues" evidence="8">
    <location>
        <begin position="1161"/>
        <end position="1173"/>
    </location>
</feature>
<reference evidence="10" key="2">
    <citation type="submission" date="2020-03" db="EMBL/GenBank/DDBJ databases">
        <title>The second near-complete assembly of the hexaploid bread wheat (Triticum aestivum) genome.</title>
        <authorList>
            <person name="Zimin A.V."/>
            <person name="Puiu D."/>
            <person name="Shumante A."/>
            <person name="Alonge M."/>
            <person name="Salzberg S.L."/>
        </authorList>
    </citation>
    <scope>NUCLEOTIDE SEQUENCE</scope>
    <source>
        <tissue evidence="10">Leaf</tissue>
    </source>
</reference>
<feature type="compositionally biased region" description="Gly residues" evidence="8">
    <location>
        <begin position="35"/>
        <end position="44"/>
    </location>
</feature>
<feature type="compositionally biased region" description="Low complexity" evidence="8">
    <location>
        <begin position="2817"/>
        <end position="2833"/>
    </location>
</feature>
<dbReference type="Gene3D" id="3.40.50.300">
    <property type="entry name" value="P-loop containing nucleotide triphosphate hydrolases"/>
    <property type="match status" value="1"/>
</dbReference>
<dbReference type="Pfam" id="PF00176">
    <property type="entry name" value="SNF2-rel_dom"/>
    <property type="match status" value="1"/>
</dbReference>
<feature type="compositionally biased region" description="Polar residues" evidence="8">
    <location>
        <begin position="2343"/>
        <end position="2352"/>
    </location>
</feature>
<dbReference type="InterPro" id="IPR027417">
    <property type="entry name" value="P-loop_NTPase"/>
</dbReference>
<dbReference type="InterPro" id="IPR013083">
    <property type="entry name" value="Znf_RING/FYVE/PHD"/>
</dbReference>
<keyword evidence="6" id="KW-0067">ATP-binding</keyword>
<evidence type="ECO:0000256" key="7">
    <source>
        <dbReference type="ARBA" id="ARBA00023242"/>
    </source>
</evidence>
<dbReference type="SUPFAM" id="SSF54160">
    <property type="entry name" value="Chromo domain-like"/>
    <property type="match status" value="2"/>
</dbReference>
<dbReference type="OrthoDB" id="885191at2759"/>
<dbReference type="Proteomes" id="UP000815260">
    <property type="component" value="Chromosome 6D"/>
</dbReference>
<feature type="region of interest" description="Disordered" evidence="8">
    <location>
        <begin position="1740"/>
        <end position="1762"/>
    </location>
</feature>
<evidence type="ECO:0000256" key="1">
    <source>
        <dbReference type="ARBA" id="ARBA00004123"/>
    </source>
</evidence>
<dbReference type="Gene3D" id="6.10.250.1310">
    <property type="match status" value="1"/>
</dbReference>
<feature type="domain" description="Chromo" evidence="9">
    <location>
        <begin position="424"/>
        <end position="489"/>
    </location>
</feature>
<protein>
    <recommendedName>
        <fullName evidence="9">Chromo domain-containing protein</fullName>
    </recommendedName>
</protein>
<sequence>MGNSRPGGAPPTSSGSVAGSNPEAVPEAPRLRPHGGPGASGLGSPGRSTPLPGGRERGSTAANVMTPSCDRQQNRAVEEAPLGGSSAVKKSSVPNSLSRGSDGSSGSRMGAEEQVMSEHASNGDAGSSSKKRRKRMDARSYIKKFKTGIRPGASAAVVASPDRMGKENTSSGHVADNNNNAAILCEGSRLIEKSKGHSSHAAFKVSKSPISGLHETSDTRVDQCSTPLLEVQPHKPTDVQNIAAESSLPAKARDPHTGPARQNILSSLQSVPISTIHQEEVLPHKRTVVQDIAAESSLPAKDRDRHTGPARQNIVPSLQSVPISSIHHKEIKSTLGDAEPISVQKENSAPGHLQVARSDGTDGNPNICVACGLGSPGTFRSCDGKGCKSRYHMSCLDQYLSLGNWFCTSCTKKRLQSGLHHIVDGIESVWDVKEAEGMQTSKQYFVKYKNLAHVHNRWVPEGDISVMPGGPDLLSLFNKRNHTEKTIRKEWTKPHRLLRKRLLVPPRLAEDFFCSDDFLCSSGVSYCTLEWLVKWRGLGYDHATWELETLSCLCTPEADELKENYENHREAAKQSSIPQKTKVKQSSFQKLERLPDGCHPDFDNDHLYSINHLREYWHKSRGAVLVDDKEYVIKTVLFTMSVLPDVSQPFLILTTPGSLSLWEVQFNKLAPFINVVVYDGGKDELKLIRDLEFYESGSHCMLQVLLSHPDAILEDIEPIAHIGWEAVIVDYYQKSALQYLEQLKQFPTDFRMLLVSSPIKDNLPEYVKLQAFLNSGEQENGSYVDTAETLMMLKGNFKSHIAYERQADSSKILEHWVPAYVSQLQLQTYCSILLSNSSVLQSQMKSDKALYDIIMSLSKCCDDPYLVDESLRPPVNNHDQTDPTVTRVQACGKLLLLQKMLEAIRNKRLRVIILFQSGAPAGSSMGDTLETVVRHKFGPESYERVGFCGSFSKKAVALNKFNDKTKGRFVFLIETNACLPSIELSSVDAIIIYNSDWNPLTDQKALQRIKIESHLSYPSIFRLYTPLTMEEKWLVLAKQGMLIDKKDITHSVSHSFISWGASCLFTRLDELKHDNCASKNSERDNFMDKVVSEFLKKLATNVVGSTKLNCTCISEANMSGKFYSRNITLVGEKEEMCALDGDPSKFWLNLLDGKSPSWSYISEPPQSSHNILQNMEEPPKVPAEEEPNETRRKRRKVGEITGPSSKSSHDNNHHDVLPENSTSSPAIQPLDDAQQTLGVEKRMSTPKNLHVQLKKELSKLITALQLPDDVRAMAEQLFEYFLKNHLVVTEPVSILHAIIISLCWHAASVLKYNINCGESIALAGKSLNCECNEELASFIYGRLRFPEEKNPNRAIETSINGQPVSVEDTQISWEETSTNLATNLRINHMLQNKEMDHGNLTSSGPQEVSSSAEHMIPEVQEPVQETHGECHVSNDELPNMIVEKRTELDNNLDNFTNGAPQVISSGAEQMISEVQEPIQEIHRESHLPNDELPNMTLEKRAELVDNNHDNFTNGAPQVVSSGADHMISEEQEPVQETHRECHLSKDDLPNMIVEKRMELIDNVFSLREKNILCKQQLEISGLDTYTQNNVIRLKEVCTLVLKHIRRSHIDEVTRSDKIKLTVQWFTMLMYAFLDHMSLQHNKLEALQSDRWLVERHLKENLHQVAKSGQLDQDFDRHIALPDSNFVMEEFIHFKEQSGEYHIVESSVSDNQQSLDDGLLMEIALVRNEVLSGAISTQAMENEPAATSVDSSEGPASEAVDFPGNCILSSDGMGVQRAGCSSSTIPANDDSVGQESSSGDSRNTGHVEAENIANPSMLLEGADSLVRGLNANNDTVDTDQVHLESPVSPATLPMSTEFETQTCQSSMHVEQSPEVQQSTSMQGQPAEKRACIVGPEAAMQDQPAEAERAGTLGAISAQVLPPEMQSSSTSTRGVPFVSGLQSSSVHQSVVPSLDPHAGVELSGMVTPHAVQSPASMPAEQSTSLPDEQSLATLHHPPAEAEPAGILATEAACDLQPEVQLSTSMQNQPADSLFRGLDANNDDTVDTDQVHLESPISPATLPMSTEFETQTCQSSMHVEQSVSVPAQQSLATCQSSIYQVCLLNQSCDLQPEVQQSTSMQDQPAEKRACIVGPEAAMQDQPAEAEQAGTLGAISAQVLPPEMQSSSTSMRGVPFVSGLQSPSAHQSVVPSLDPHAGVELSGTVTPHAIQPPASMPVEQSTSLPAQQSLATLRHPPAEAEPAGILATEAACDLQPEARLSTSMQDQAAEEGACIMGATAARGSQPEVQPSTSLDSHAGAESTDTLGVVTAPDMQSEIQPSALMQDRPVAAEGACVLGTTVAQELQPELQTATTVQHDPLERTRSEERRQAGFEPNTAASPEHDLQSEIQPSASMRDRPAGAEGAGMVGSTAAQDLQPERQLSTTVQHIPIGPEQPTQLPPVTPLVFNNPIFSDEPLRNELEKIIHWSTLLDKGHDDKRSQLQAERNQEIEKINRKYDSLLQQEDSAHRLKRTQLNGIYQKVYVSKSLAENFRCQFTPSVASHGRLMNPVMEQLPESSSAARIAASPSVIPSPSPGVAAHSSAEPSVRPPPVALPSSSRTVQSQSAMPGNLSGAISSSAMPGNLSGATSSSAMPGNLSGAISPPFVPAPSLHASHGPAGPQLRPVQPQSVPPSILYRTMPPAIPTPRPQGSYGPAGAAAQQLRAPSPHLQHLRMRPPYVIPTDHHQQQQLPTIIGVPAGGQFATESLRPTFPFPQPGAVLASMTPAGSAHQPVLPSASGSSPATPSYLLPPGRHLDPVWTPNPALTYAQVQQQASYLNMALGGSSSSTSAGPAAPGSQQHAGGAQLPVVLNHPGLEPSPPPNSNPYMPARFGVEPDSSSGGPSNAAGPSAEVVCLSDDEA</sequence>
<keyword evidence="2" id="KW-0479">Metal-binding</keyword>
<keyword evidence="3" id="KW-0547">Nucleotide-binding</keyword>
<feature type="compositionally biased region" description="Polar residues" evidence="8">
    <location>
        <begin position="1778"/>
        <end position="1801"/>
    </location>
</feature>
<keyword evidence="7" id="KW-0539">Nucleus</keyword>
<accession>A0A9R1LFG3</accession>